<sequence>MSSSESEDENIKRFLEAADTTLINDAMFQGTSAEKQNEPVKDNVIKTASECPKSNRYLVEEENVFQSDINVTESMKKFVGKKLSAIIDQNIAFIEVKDKKVSKSKTEPADSSGVKLLRDCDLFLKTSDTIENTTLLPENKTKKPIKRRAVESDCLGEKEKLGLAAIKPSSISALTKCWTNRPKAVVYEYKTAGSSNLLQEPKNEFTEAKRKNKWDSSKIAQFGKKVKGR</sequence>
<organism evidence="1 2">
    <name type="scientific">Aedes aegypti</name>
    <name type="common">Yellowfever mosquito</name>
    <name type="synonym">Culex aegypti</name>
    <dbReference type="NCBI Taxonomy" id="7159"/>
    <lineage>
        <taxon>Eukaryota</taxon>
        <taxon>Metazoa</taxon>
        <taxon>Ecdysozoa</taxon>
        <taxon>Arthropoda</taxon>
        <taxon>Hexapoda</taxon>
        <taxon>Insecta</taxon>
        <taxon>Pterygota</taxon>
        <taxon>Neoptera</taxon>
        <taxon>Endopterygota</taxon>
        <taxon>Diptera</taxon>
        <taxon>Nematocera</taxon>
        <taxon>Culicoidea</taxon>
        <taxon>Culicidae</taxon>
        <taxon>Culicinae</taxon>
        <taxon>Aedini</taxon>
        <taxon>Aedes</taxon>
        <taxon>Stegomyia</taxon>
    </lineage>
</organism>
<dbReference type="OrthoDB" id="8196889at2759"/>
<protein>
    <submittedName>
        <fullName evidence="1">Uncharacterized protein</fullName>
    </submittedName>
</protein>
<dbReference type="VEuPathDB" id="VectorBase:AAEL011163"/>
<dbReference type="InParanoid" id="A0A1S4FSE8"/>
<evidence type="ECO:0000313" key="2">
    <source>
        <dbReference type="Proteomes" id="UP000008820"/>
    </source>
</evidence>
<evidence type="ECO:0000313" key="1">
    <source>
        <dbReference type="EnsemblMetazoa" id="AAEL011163-PA"/>
    </source>
</evidence>
<gene>
    <name evidence="1" type="primary">5574440</name>
</gene>
<proteinExistence type="predicted"/>
<name>A0A1S4FSE8_AEDAE</name>
<keyword evidence="2" id="KW-1185">Reference proteome</keyword>
<dbReference type="EnsemblMetazoa" id="AAEL011163-RA">
    <property type="protein sequence ID" value="AAEL011163-PA"/>
    <property type="gene ID" value="AAEL011163"/>
</dbReference>
<dbReference type="Proteomes" id="UP000008820">
    <property type="component" value="Chromosome 3"/>
</dbReference>
<dbReference type="AlphaFoldDB" id="A0A1S4FSE8"/>
<accession>A0A1S4FSE8</accession>
<reference evidence="1" key="2">
    <citation type="submission" date="2020-05" db="UniProtKB">
        <authorList>
            <consortium name="EnsemblMetazoa"/>
        </authorList>
    </citation>
    <scope>IDENTIFICATION</scope>
    <source>
        <strain evidence="1">LVP_AGWG</strain>
    </source>
</reference>
<reference evidence="1 2" key="1">
    <citation type="submission" date="2017-06" db="EMBL/GenBank/DDBJ databases">
        <title>Aedes aegypti genome working group (AGWG) sequencing and assembly.</title>
        <authorList>
            <consortium name="Aedes aegypti Genome Working Group (AGWG)"/>
            <person name="Matthews B.J."/>
        </authorList>
    </citation>
    <scope>NUCLEOTIDE SEQUENCE [LARGE SCALE GENOMIC DNA]</scope>
    <source>
        <strain evidence="1 2">LVP_AGWG</strain>
    </source>
</reference>